<dbReference type="InterPro" id="IPR046837">
    <property type="entry name" value="Laa1/Sip1/HEATR5-like_HEAT"/>
</dbReference>
<feature type="region of interest" description="Disordered" evidence="2">
    <location>
        <begin position="387"/>
        <end position="407"/>
    </location>
</feature>
<comment type="caution">
    <text evidence="3">The sequence shown here is derived from an EMBL/GenBank/DDBJ whole genome shotgun (WGS) entry which is preliminary data.</text>
</comment>
<dbReference type="InterPro" id="IPR011989">
    <property type="entry name" value="ARM-like"/>
</dbReference>
<dbReference type="EMBL" id="JYDI01000244">
    <property type="protein sequence ID" value="KRY47397.1"/>
    <property type="molecule type" value="Genomic_DNA"/>
</dbReference>
<feature type="compositionally biased region" description="Polar residues" evidence="2">
    <location>
        <begin position="1240"/>
        <end position="1259"/>
    </location>
</feature>
<dbReference type="Gene3D" id="1.25.10.10">
    <property type="entry name" value="Leucine-rich Repeat Variant"/>
    <property type="match status" value="1"/>
</dbReference>
<proteinExistence type="inferred from homology"/>
<gene>
    <name evidence="3" type="primary">Heatr5b</name>
    <name evidence="3" type="ORF">T03_9175</name>
</gene>
<feature type="compositionally biased region" description="Low complexity" evidence="2">
    <location>
        <begin position="1221"/>
        <end position="1239"/>
    </location>
</feature>
<keyword evidence="4" id="KW-1185">Reference proteome</keyword>
<dbReference type="Pfam" id="PF20210">
    <property type="entry name" value="Laa1_Sip1_HTR5"/>
    <property type="match status" value="1"/>
</dbReference>
<feature type="region of interest" description="Disordered" evidence="2">
    <location>
        <begin position="1221"/>
        <end position="1259"/>
    </location>
</feature>
<evidence type="ECO:0000313" key="3">
    <source>
        <dbReference type="EMBL" id="KRY47397.1"/>
    </source>
</evidence>
<accession>A0A0V1CDU2</accession>
<evidence type="ECO:0000256" key="1">
    <source>
        <dbReference type="ARBA" id="ARBA00008304"/>
    </source>
</evidence>
<dbReference type="SUPFAM" id="SSF48371">
    <property type="entry name" value="ARM repeat"/>
    <property type="match status" value="2"/>
</dbReference>
<dbReference type="GO" id="GO:0030139">
    <property type="term" value="C:endocytic vesicle"/>
    <property type="evidence" value="ECO:0007669"/>
    <property type="project" value="TreeGrafter"/>
</dbReference>
<dbReference type="GO" id="GO:0005829">
    <property type="term" value="C:cytosol"/>
    <property type="evidence" value="ECO:0007669"/>
    <property type="project" value="GOC"/>
</dbReference>
<sequence>MMEHFADCIKQLKGAKQATVQGNVVLALIWSLKNLADGKLSLEKSGNLLDTVLNLVTSLLPCPSVVLRYAAAEAFGRLAQVAPEPQFIAEMVQVSYDKLKLCRDANTRTGHSLALGCLHRYVGGLASGHQLDVSVSVLLALAQDTSSQLVQVWALYSLRLIADSGGPMYRSFVEPTLNVCLNLLLSSSSFTANDVGQCVSRLVAALITTVGPELQNNVGSVVRIRSNFLVISAIMSAHPDPFVQAQSIGCYQQLYLFAPLHVDLSLLVRRLCSLFTSCHLILRRAAFCCLRQLVQREARQVHQHVQALIPEGLNAAKDSVLPETGIEGALFAALDDEDDPSAVSDLKEILLNLVQSLGSENLAHWLELCKDVVASADCNQPKEVVPVAQDEQQEDDAWHVAESSREQERSSRWPSRVFAVQLVQKLITACEGERAHFDLALAKELQMNGRKSDYLVLHLSDLVRMSFMAATSNCTELRLAGLSCLKNVISKFADVPEPEFAGHFILEQFQAQVSAALRPAFSIDTPGNITALACEVCSSWISSGVAKDVNNLRRVHQLLVAPLSKLKTESISVHLYNESCTALEKLSVLKAWAEVYIVAMNQELGRTDRGASLCSTGQPDVCYSDVLLQLVEPELNMLVEYWLAVLRDYALLSLPAEFHSQLPAEGICFTLETADLVRPYYKSVWATVLLAASIWLSGNNFELSTVEPVDEGTRLNVLKDYTKIEWFHILLGISIEALCSPKNFDPLHIRFCLASIKVMLANEWAQLQLLADAKLAVDLLNVMHRLVLTRENVQLQSLCADIVVLVLDAAVRSCDSMQSGAKGDFLPTESGGKLYCGMEGGDDGLFHVNNSIVYAALEVILCLLVRQVPEINPVIVRSKTFLAQRRSATVTLSNESRQLLTTAVRCLVKLSSMCSDEGRLTLLPIQLYLLTNTVRETSNLHNEPLVHGGGPASSTGGDFCPKQPAAAALQSIRCLLKKPILLQDGATSEPDPRWVRIMQCALWSLLLTDKEESTENDRSTLILSVAIFMLNSPKPVLNHCQIRDRICGLFRSCLAEDCNFNDRSVSSEFIQALAPTVVDKVRSYLVSDNCGEAVTLPGGFQDACSSRVLVESLKALENLIHAAQETQQRLPLLALVVHFLLALTAVEDNVRGSKVRRQLYDFAMERMNSIGSLYTTEFKALLGQLPSLKARVEKALRSAYSTTAAPTAAAAAEQQFSLNFKNKQQQQQPLDQQSASPSDLLNQQQSSTTAVNKQTQADQPSITLTMDFSGFVKSAS</sequence>
<reference evidence="3 4" key="1">
    <citation type="submission" date="2015-01" db="EMBL/GenBank/DDBJ databases">
        <title>Evolution of Trichinella species and genotypes.</title>
        <authorList>
            <person name="Korhonen P.K."/>
            <person name="Edoardo P."/>
            <person name="Giuseppe L.R."/>
            <person name="Gasser R.B."/>
        </authorList>
    </citation>
    <scope>NUCLEOTIDE SEQUENCE [LARGE SCALE GENOMIC DNA]</scope>
    <source>
        <strain evidence="3">ISS120</strain>
    </source>
</reference>
<dbReference type="PANTHER" id="PTHR21663:SF0">
    <property type="entry name" value="HEAT REPEAT-CONTAINING PROTEIN 5B"/>
    <property type="match status" value="1"/>
</dbReference>
<dbReference type="GO" id="GO:0016020">
    <property type="term" value="C:membrane"/>
    <property type="evidence" value="ECO:0007669"/>
    <property type="project" value="TreeGrafter"/>
</dbReference>
<dbReference type="GO" id="GO:0008104">
    <property type="term" value="P:intracellular protein localization"/>
    <property type="evidence" value="ECO:0007669"/>
    <property type="project" value="TreeGrafter"/>
</dbReference>
<organism evidence="3 4">
    <name type="scientific">Trichinella britovi</name>
    <name type="common">Parasitic roundworm</name>
    <dbReference type="NCBI Taxonomy" id="45882"/>
    <lineage>
        <taxon>Eukaryota</taxon>
        <taxon>Metazoa</taxon>
        <taxon>Ecdysozoa</taxon>
        <taxon>Nematoda</taxon>
        <taxon>Enoplea</taxon>
        <taxon>Dorylaimia</taxon>
        <taxon>Trichinellida</taxon>
        <taxon>Trichinellidae</taxon>
        <taxon>Trichinella</taxon>
    </lineage>
</organism>
<dbReference type="GO" id="GO:0005794">
    <property type="term" value="C:Golgi apparatus"/>
    <property type="evidence" value="ECO:0007669"/>
    <property type="project" value="TreeGrafter"/>
</dbReference>
<evidence type="ECO:0000256" key="2">
    <source>
        <dbReference type="SAM" id="MobiDB-lite"/>
    </source>
</evidence>
<feature type="compositionally biased region" description="Basic and acidic residues" evidence="2">
    <location>
        <begin position="396"/>
        <end position="407"/>
    </location>
</feature>
<dbReference type="InterPro" id="IPR016024">
    <property type="entry name" value="ARM-type_fold"/>
</dbReference>
<dbReference type="InterPro" id="IPR040108">
    <property type="entry name" value="Laa1/Sip1/HEATR5"/>
</dbReference>
<protein>
    <submittedName>
        <fullName evidence="3">HEAT repeat-containing protein 5B</fullName>
    </submittedName>
</protein>
<dbReference type="Pfam" id="PF25468">
    <property type="entry name" value="HEAT_HEATR5A"/>
    <property type="match status" value="1"/>
</dbReference>
<dbReference type="Proteomes" id="UP000054653">
    <property type="component" value="Unassembled WGS sequence"/>
</dbReference>
<dbReference type="AlphaFoldDB" id="A0A0V1CDU2"/>
<evidence type="ECO:0000313" key="4">
    <source>
        <dbReference type="Proteomes" id="UP000054653"/>
    </source>
</evidence>
<dbReference type="GO" id="GO:0006897">
    <property type="term" value="P:endocytosis"/>
    <property type="evidence" value="ECO:0007669"/>
    <property type="project" value="TreeGrafter"/>
</dbReference>
<dbReference type="PANTHER" id="PTHR21663">
    <property type="entry name" value="HYPOTHETICAL HEAT DOMAIN-CONTAINING"/>
    <property type="match status" value="1"/>
</dbReference>
<name>A0A0V1CDU2_TRIBR</name>
<comment type="similarity">
    <text evidence="1">Belongs to the HEATR5 family.</text>
</comment>
<dbReference type="GO" id="GO:0042147">
    <property type="term" value="P:retrograde transport, endosome to Golgi"/>
    <property type="evidence" value="ECO:0007669"/>
    <property type="project" value="TreeGrafter"/>
</dbReference>